<keyword evidence="2" id="KW-1185">Reference proteome</keyword>
<proteinExistence type="predicted"/>
<name>A0A453L9I4_AEGTS</name>
<protein>
    <submittedName>
        <fullName evidence="1">Uncharacterized protein</fullName>
    </submittedName>
</protein>
<dbReference type="Proteomes" id="UP000015105">
    <property type="component" value="Chromosome 5D"/>
</dbReference>
<dbReference type="Gramene" id="AET5Gv20680900.2">
    <property type="protein sequence ID" value="AET5Gv20680900.2"/>
    <property type="gene ID" value="AET5Gv20680900"/>
</dbReference>
<evidence type="ECO:0000313" key="1">
    <source>
        <dbReference type="EnsemblPlants" id="AET5Gv20680900.2"/>
    </source>
</evidence>
<dbReference type="AlphaFoldDB" id="A0A453L9I4"/>
<accession>A0A453L9I4</accession>
<dbReference type="GO" id="GO:0045927">
    <property type="term" value="P:positive regulation of growth"/>
    <property type="evidence" value="ECO:0007669"/>
    <property type="project" value="InterPro"/>
</dbReference>
<evidence type="ECO:0000313" key="2">
    <source>
        <dbReference type="Proteomes" id="UP000015105"/>
    </source>
</evidence>
<dbReference type="PANTHER" id="PTHR31730:SF19">
    <property type="entry name" value="PROTEIN KINASE DOMAIN-CONTAINING PROTEIN"/>
    <property type="match status" value="1"/>
</dbReference>
<sequence>MTRAAVRAEMNRVLRWLVPAAESTRRYHVNGVFGEWEMKGIEGIDVNEANWLEQESRISVSYMLAHADAKVSKVETLYYADKERAEGYILDLVLALHRLVSPA</sequence>
<reference evidence="2" key="1">
    <citation type="journal article" date="2014" name="Science">
        <title>Ancient hybridizations among the ancestral genomes of bread wheat.</title>
        <authorList>
            <consortium name="International Wheat Genome Sequencing Consortium,"/>
            <person name="Marcussen T."/>
            <person name="Sandve S.R."/>
            <person name="Heier L."/>
            <person name="Spannagl M."/>
            <person name="Pfeifer M."/>
            <person name="Jakobsen K.S."/>
            <person name="Wulff B.B."/>
            <person name="Steuernagel B."/>
            <person name="Mayer K.F."/>
            <person name="Olsen O.A."/>
        </authorList>
    </citation>
    <scope>NUCLEOTIDE SEQUENCE [LARGE SCALE GENOMIC DNA]</scope>
    <source>
        <strain evidence="2">cv. AL8/78</strain>
    </source>
</reference>
<dbReference type="OMA" id="DVNEANW"/>
<reference evidence="2" key="2">
    <citation type="journal article" date="2017" name="Nat. Plants">
        <title>The Aegilops tauschii genome reveals multiple impacts of transposons.</title>
        <authorList>
            <person name="Zhao G."/>
            <person name="Zou C."/>
            <person name="Li K."/>
            <person name="Wang K."/>
            <person name="Li T."/>
            <person name="Gao L."/>
            <person name="Zhang X."/>
            <person name="Wang H."/>
            <person name="Yang Z."/>
            <person name="Liu X."/>
            <person name="Jiang W."/>
            <person name="Mao L."/>
            <person name="Kong X."/>
            <person name="Jiao Y."/>
            <person name="Jia J."/>
        </authorList>
    </citation>
    <scope>NUCLEOTIDE SEQUENCE [LARGE SCALE GENOMIC DNA]</scope>
    <source>
        <strain evidence="2">cv. AL8/78</strain>
    </source>
</reference>
<organism evidence="1 2">
    <name type="scientific">Aegilops tauschii subsp. strangulata</name>
    <name type="common">Goatgrass</name>
    <dbReference type="NCBI Taxonomy" id="200361"/>
    <lineage>
        <taxon>Eukaryota</taxon>
        <taxon>Viridiplantae</taxon>
        <taxon>Streptophyta</taxon>
        <taxon>Embryophyta</taxon>
        <taxon>Tracheophyta</taxon>
        <taxon>Spermatophyta</taxon>
        <taxon>Magnoliopsida</taxon>
        <taxon>Liliopsida</taxon>
        <taxon>Poales</taxon>
        <taxon>Poaceae</taxon>
        <taxon>BOP clade</taxon>
        <taxon>Pooideae</taxon>
        <taxon>Triticodae</taxon>
        <taxon>Triticeae</taxon>
        <taxon>Triticinae</taxon>
        <taxon>Aegilops</taxon>
    </lineage>
</organism>
<reference evidence="1" key="5">
    <citation type="journal article" date="2021" name="G3 (Bethesda)">
        <title>Aegilops tauschii genome assembly Aet v5.0 features greater sequence contiguity and improved annotation.</title>
        <authorList>
            <person name="Wang L."/>
            <person name="Zhu T."/>
            <person name="Rodriguez J.C."/>
            <person name="Deal K.R."/>
            <person name="Dubcovsky J."/>
            <person name="McGuire P.E."/>
            <person name="Lux T."/>
            <person name="Spannagl M."/>
            <person name="Mayer K.F.X."/>
            <person name="Baldrich P."/>
            <person name="Meyers B.C."/>
            <person name="Huo N."/>
            <person name="Gu Y.Q."/>
            <person name="Zhou H."/>
            <person name="Devos K.M."/>
            <person name="Bennetzen J.L."/>
            <person name="Unver T."/>
            <person name="Budak H."/>
            <person name="Gulick P.J."/>
            <person name="Galiba G."/>
            <person name="Kalapos B."/>
            <person name="Nelson D.R."/>
            <person name="Li P."/>
            <person name="You F.M."/>
            <person name="Luo M.C."/>
            <person name="Dvorak J."/>
        </authorList>
    </citation>
    <scope>NUCLEOTIDE SEQUENCE [LARGE SCALE GENOMIC DNA]</scope>
    <source>
        <strain evidence="1">cv. AL8/78</strain>
    </source>
</reference>
<dbReference type="InterPro" id="IPR045021">
    <property type="entry name" value="PSI1/2/3"/>
</dbReference>
<dbReference type="EnsemblPlants" id="AET5Gv20680900.2">
    <property type="protein sequence ID" value="AET5Gv20680900.2"/>
    <property type="gene ID" value="AET5Gv20680900"/>
</dbReference>
<reference evidence="1" key="3">
    <citation type="journal article" date="2017" name="Nature">
        <title>Genome sequence of the progenitor of the wheat D genome Aegilops tauschii.</title>
        <authorList>
            <person name="Luo M.C."/>
            <person name="Gu Y.Q."/>
            <person name="Puiu D."/>
            <person name="Wang H."/>
            <person name="Twardziok S.O."/>
            <person name="Deal K.R."/>
            <person name="Huo N."/>
            <person name="Zhu T."/>
            <person name="Wang L."/>
            <person name="Wang Y."/>
            <person name="McGuire P.E."/>
            <person name="Liu S."/>
            <person name="Long H."/>
            <person name="Ramasamy R.K."/>
            <person name="Rodriguez J.C."/>
            <person name="Van S.L."/>
            <person name="Yuan L."/>
            <person name="Wang Z."/>
            <person name="Xia Z."/>
            <person name="Xiao L."/>
            <person name="Anderson O.D."/>
            <person name="Ouyang S."/>
            <person name="Liang Y."/>
            <person name="Zimin A.V."/>
            <person name="Pertea G."/>
            <person name="Qi P."/>
            <person name="Bennetzen J.L."/>
            <person name="Dai X."/>
            <person name="Dawson M.W."/>
            <person name="Muller H.G."/>
            <person name="Kugler K."/>
            <person name="Rivarola-Duarte L."/>
            <person name="Spannagl M."/>
            <person name="Mayer K.F.X."/>
            <person name="Lu F.H."/>
            <person name="Bevan M.W."/>
            <person name="Leroy P."/>
            <person name="Li P."/>
            <person name="You F.M."/>
            <person name="Sun Q."/>
            <person name="Liu Z."/>
            <person name="Lyons E."/>
            <person name="Wicker T."/>
            <person name="Salzberg S.L."/>
            <person name="Devos K.M."/>
            <person name="Dvorak J."/>
        </authorList>
    </citation>
    <scope>NUCLEOTIDE SEQUENCE [LARGE SCALE GENOMIC DNA]</scope>
    <source>
        <strain evidence="1">cv. AL8/78</strain>
    </source>
</reference>
<dbReference type="PANTHER" id="PTHR31730">
    <property type="entry name" value="OS01G0873900 PROTEIN"/>
    <property type="match status" value="1"/>
</dbReference>
<reference evidence="1" key="4">
    <citation type="submission" date="2019-03" db="UniProtKB">
        <authorList>
            <consortium name="EnsemblPlants"/>
        </authorList>
    </citation>
    <scope>IDENTIFICATION</scope>
</reference>